<dbReference type="KEGG" id="enn:FRE64_15225"/>
<evidence type="ECO:0000313" key="2">
    <source>
        <dbReference type="Proteomes" id="UP000318453"/>
    </source>
</evidence>
<reference evidence="1" key="1">
    <citation type="submission" date="2019-08" db="EMBL/GenBank/DDBJ databases">
        <title>Carotenoids and Carotenoid Binding Proteins in the Halophilic Cyanobacterium Euhalothece sp. ZM00.</title>
        <authorList>
            <person name="Cho S.M."/>
            <person name="Song J.Y."/>
            <person name="Park Y.-I."/>
        </authorList>
    </citation>
    <scope>NUCLEOTIDE SEQUENCE [LARGE SCALE GENOMIC DNA]</scope>
    <source>
        <strain evidence="1">Z-M001</strain>
    </source>
</reference>
<protein>
    <submittedName>
        <fullName evidence="1">Uncharacterized protein</fullName>
    </submittedName>
</protein>
<dbReference type="OrthoDB" id="529355at2"/>
<gene>
    <name evidence="1" type="ORF">FRE64_15225</name>
</gene>
<accession>A0A5B8NQF9</accession>
<evidence type="ECO:0000313" key="1">
    <source>
        <dbReference type="EMBL" id="QDZ41177.1"/>
    </source>
</evidence>
<keyword evidence="2" id="KW-1185">Reference proteome</keyword>
<dbReference type="Proteomes" id="UP000318453">
    <property type="component" value="Chromosome"/>
</dbReference>
<sequence>MDIDQQLRKLIEDAPEEQGMPVVMERAIAPTLKLIAHQLQHQEYYILQSTEQHWQVTTLRHRENQNLEKRVIYAFPSLEDASAFAQHNDPQLMALPIPVTHILFELLALEQVDSFIFFDESGNYDNGTEIARKNLYKLIQEQLKKLKEKSEQPPANFA</sequence>
<organism evidence="1 2">
    <name type="scientific">Euhalothece natronophila Z-M001</name>
    <dbReference type="NCBI Taxonomy" id="522448"/>
    <lineage>
        <taxon>Bacteria</taxon>
        <taxon>Bacillati</taxon>
        <taxon>Cyanobacteriota</taxon>
        <taxon>Cyanophyceae</taxon>
        <taxon>Oscillatoriophycideae</taxon>
        <taxon>Chroococcales</taxon>
        <taxon>Halothecacae</taxon>
        <taxon>Halothece cluster</taxon>
        <taxon>Euhalothece</taxon>
    </lineage>
</organism>
<name>A0A5B8NQF9_9CHRO</name>
<dbReference type="AlphaFoldDB" id="A0A5B8NQF9"/>
<proteinExistence type="predicted"/>
<dbReference type="EMBL" id="CP042326">
    <property type="protein sequence ID" value="QDZ41177.1"/>
    <property type="molecule type" value="Genomic_DNA"/>
</dbReference>
<dbReference type="RefSeq" id="WP_146297013.1">
    <property type="nucleotide sequence ID" value="NZ_CP042326.1"/>
</dbReference>